<dbReference type="OrthoDB" id="10262at2157"/>
<gene>
    <name evidence="1" type="ordered locus">Ngar_c20430</name>
</gene>
<proteinExistence type="predicted"/>
<name>K0IGM7_NITGG</name>
<dbReference type="InterPro" id="IPR032710">
    <property type="entry name" value="NTF2-like_dom_sf"/>
</dbReference>
<protein>
    <recommendedName>
        <fullName evidence="3">SnoaL-like domain-containing protein</fullName>
    </recommendedName>
</protein>
<evidence type="ECO:0000313" key="1">
    <source>
        <dbReference type="EMBL" id="AFU58975.1"/>
    </source>
</evidence>
<organism evidence="1 2">
    <name type="scientific">Nitrososphaera gargensis (strain Ga9.2)</name>
    <dbReference type="NCBI Taxonomy" id="1237085"/>
    <lineage>
        <taxon>Archaea</taxon>
        <taxon>Nitrososphaerota</taxon>
        <taxon>Nitrososphaeria</taxon>
        <taxon>Nitrososphaerales</taxon>
        <taxon>Nitrososphaeraceae</taxon>
        <taxon>Nitrososphaera</taxon>
    </lineage>
</organism>
<dbReference type="GeneID" id="13795906"/>
<keyword evidence="2" id="KW-1185">Reference proteome</keyword>
<evidence type="ECO:0000313" key="2">
    <source>
        <dbReference type="Proteomes" id="UP000008037"/>
    </source>
</evidence>
<dbReference type="RefSeq" id="WP_015019510.1">
    <property type="nucleotide sequence ID" value="NC_018719.1"/>
</dbReference>
<dbReference type="EMBL" id="CP002408">
    <property type="protein sequence ID" value="AFU58975.1"/>
    <property type="molecule type" value="Genomic_DNA"/>
</dbReference>
<sequence length="120" mass="13579">MPLTGEEIVYRYFKCIDSKDLNGILDLFDYDAVIHEPFSNIPEGLKGRSSIEPFLKVAMMANSSLQRTIKIEKPSKPDANKITALITFEKGDKVKGRFTFEFENDTAGAKKIKSLNIEFL</sequence>
<dbReference type="KEGG" id="nga:Ngar_c20430"/>
<reference evidence="1 2" key="1">
    <citation type="journal article" date="2012" name="Environ. Microbiol.">
        <title>The genome of the ammonia-oxidizing Candidatus Nitrososphaera gargensis: insights into metabolic versatility and environmental adaptations.</title>
        <authorList>
            <person name="Spang A."/>
            <person name="Poehlein A."/>
            <person name="Offre P."/>
            <person name="Zumbragel S."/>
            <person name="Haider S."/>
            <person name="Rychlik N."/>
            <person name="Nowka B."/>
            <person name="Schmeisser C."/>
            <person name="Lebedeva E.V."/>
            <person name="Rattei T."/>
            <person name="Bohm C."/>
            <person name="Schmid M."/>
            <person name="Galushko A."/>
            <person name="Hatzenpichler R."/>
            <person name="Weinmaier T."/>
            <person name="Daniel R."/>
            <person name="Schleper C."/>
            <person name="Spieck E."/>
            <person name="Streit W."/>
            <person name="Wagner M."/>
        </authorList>
    </citation>
    <scope>NUCLEOTIDE SEQUENCE [LARGE SCALE GENOMIC DNA]</scope>
    <source>
        <strain evidence="2">Ga9.2</strain>
    </source>
</reference>
<dbReference type="InParanoid" id="K0IGM7"/>
<accession>K0IGM7</accession>
<dbReference type="HOGENOM" id="CLU_1954736_0_0_2"/>
<dbReference type="AlphaFoldDB" id="K0IGM7"/>
<dbReference type="SUPFAM" id="SSF54427">
    <property type="entry name" value="NTF2-like"/>
    <property type="match status" value="1"/>
</dbReference>
<evidence type="ECO:0008006" key="3">
    <source>
        <dbReference type="Google" id="ProtNLM"/>
    </source>
</evidence>
<dbReference type="Proteomes" id="UP000008037">
    <property type="component" value="Chromosome"/>
</dbReference>
<dbReference type="Gene3D" id="3.10.450.50">
    <property type="match status" value="1"/>
</dbReference>
<dbReference type="BioCyc" id="CNIT1237085:G1324-2041-MONOMER"/>